<organism evidence="11 12">
    <name type="scientific">Marinospirillum alkalitolerans</name>
    <dbReference type="NCBI Taxonomy" id="3123374"/>
    <lineage>
        <taxon>Bacteria</taxon>
        <taxon>Pseudomonadati</taxon>
        <taxon>Pseudomonadota</taxon>
        <taxon>Gammaproteobacteria</taxon>
        <taxon>Oceanospirillales</taxon>
        <taxon>Oceanospirillaceae</taxon>
        <taxon>Marinospirillum</taxon>
    </lineage>
</organism>
<evidence type="ECO:0000256" key="3">
    <source>
        <dbReference type="ARBA" id="ARBA00022553"/>
    </source>
</evidence>
<protein>
    <recommendedName>
        <fullName evidence="2">histidine kinase</fullName>
        <ecNumber evidence="2">2.7.13.3</ecNumber>
    </recommendedName>
</protein>
<dbReference type="SMART" id="SM00448">
    <property type="entry name" value="REC"/>
    <property type="match status" value="1"/>
</dbReference>
<evidence type="ECO:0000313" key="11">
    <source>
        <dbReference type="EMBL" id="MFK7161052.1"/>
    </source>
</evidence>
<dbReference type="InterPro" id="IPR000014">
    <property type="entry name" value="PAS"/>
</dbReference>
<evidence type="ECO:0000256" key="4">
    <source>
        <dbReference type="ARBA" id="ARBA00022679"/>
    </source>
</evidence>
<comment type="catalytic activity">
    <reaction evidence="1">
        <text>ATP + protein L-histidine = ADP + protein N-phospho-L-histidine.</text>
        <dbReference type="EC" id="2.7.13.3"/>
    </reaction>
</comment>
<dbReference type="Pfam" id="PF00072">
    <property type="entry name" value="Response_reg"/>
    <property type="match status" value="1"/>
</dbReference>
<dbReference type="SUPFAM" id="SSF52172">
    <property type="entry name" value="CheY-like"/>
    <property type="match status" value="1"/>
</dbReference>
<dbReference type="InterPro" id="IPR004358">
    <property type="entry name" value="Sig_transdc_His_kin-like_C"/>
</dbReference>
<dbReference type="InterPro" id="IPR036890">
    <property type="entry name" value="HATPase_C_sf"/>
</dbReference>
<dbReference type="Proteomes" id="UP001621714">
    <property type="component" value="Unassembled WGS sequence"/>
</dbReference>
<dbReference type="Gene3D" id="3.30.450.20">
    <property type="entry name" value="PAS domain"/>
    <property type="match status" value="1"/>
</dbReference>
<dbReference type="GO" id="GO:0005524">
    <property type="term" value="F:ATP binding"/>
    <property type="evidence" value="ECO:0007669"/>
    <property type="project" value="UniProtKB-KW"/>
</dbReference>
<evidence type="ECO:0000313" key="12">
    <source>
        <dbReference type="Proteomes" id="UP001621714"/>
    </source>
</evidence>
<dbReference type="CDD" id="cd00082">
    <property type="entry name" value="HisKA"/>
    <property type="match status" value="1"/>
</dbReference>
<dbReference type="SUPFAM" id="SSF47384">
    <property type="entry name" value="Homodimeric domain of signal transducing histidine kinase"/>
    <property type="match status" value="1"/>
</dbReference>
<dbReference type="Pfam" id="PF13185">
    <property type="entry name" value="GAF_2"/>
    <property type="match status" value="1"/>
</dbReference>
<dbReference type="InterPro" id="IPR005467">
    <property type="entry name" value="His_kinase_dom"/>
</dbReference>
<dbReference type="Gene3D" id="3.30.565.10">
    <property type="entry name" value="Histidine kinase-like ATPase, C-terminal domain"/>
    <property type="match status" value="1"/>
</dbReference>
<reference evidence="11 12" key="1">
    <citation type="submission" date="2024-02" db="EMBL/GenBank/DDBJ databases">
        <title>Marinospirillum sp. MEB 164 isolated from Lonar lake sediment.</title>
        <authorList>
            <person name="Joshi A."/>
            <person name="Thite S."/>
        </authorList>
    </citation>
    <scope>NUCLEOTIDE SEQUENCE [LARGE SCALE GENOMIC DNA]</scope>
    <source>
        <strain evidence="11 12">MEB164</strain>
    </source>
</reference>
<evidence type="ECO:0000256" key="1">
    <source>
        <dbReference type="ARBA" id="ARBA00000085"/>
    </source>
</evidence>
<evidence type="ECO:0000256" key="6">
    <source>
        <dbReference type="PROSITE-ProRule" id="PRU00169"/>
    </source>
</evidence>
<keyword evidence="3 6" id="KW-0597">Phosphoprotein</keyword>
<keyword evidence="11" id="KW-0067">ATP-binding</keyword>
<feature type="coiled-coil region" evidence="7">
    <location>
        <begin position="470"/>
        <end position="500"/>
    </location>
</feature>
<dbReference type="PANTHER" id="PTHR43047:SF72">
    <property type="entry name" value="OSMOSENSING HISTIDINE PROTEIN KINASE SLN1"/>
    <property type="match status" value="1"/>
</dbReference>
<dbReference type="Gene3D" id="3.30.450.40">
    <property type="match status" value="2"/>
</dbReference>
<feature type="domain" description="PAS" evidence="10">
    <location>
        <begin position="171"/>
        <end position="216"/>
    </location>
</feature>
<dbReference type="PROSITE" id="PS50110">
    <property type="entry name" value="RESPONSE_REGULATORY"/>
    <property type="match status" value="1"/>
</dbReference>
<dbReference type="SMART" id="SM00065">
    <property type="entry name" value="GAF"/>
    <property type="match status" value="1"/>
</dbReference>
<keyword evidence="7" id="KW-0175">Coiled coil</keyword>
<dbReference type="Pfam" id="PF01590">
    <property type="entry name" value="GAF"/>
    <property type="match status" value="1"/>
</dbReference>
<dbReference type="CDD" id="cd00130">
    <property type="entry name" value="PAS"/>
    <property type="match status" value="1"/>
</dbReference>
<dbReference type="InterPro" id="IPR003594">
    <property type="entry name" value="HATPase_dom"/>
</dbReference>
<dbReference type="SMART" id="SM00388">
    <property type="entry name" value="HisKA"/>
    <property type="match status" value="1"/>
</dbReference>
<dbReference type="InterPro" id="IPR003661">
    <property type="entry name" value="HisK_dim/P_dom"/>
</dbReference>
<evidence type="ECO:0000259" key="9">
    <source>
        <dbReference type="PROSITE" id="PS50110"/>
    </source>
</evidence>
<proteinExistence type="predicted"/>
<dbReference type="SUPFAM" id="SSF55781">
    <property type="entry name" value="GAF domain-like"/>
    <property type="match status" value="2"/>
</dbReference>
<dbReference type="Pfam" id="PF00989">
    <property type="entry name" value="PAS"/>
    <property type="match status" value="1"/>
</dbReference>
<feature type="domain" description="Histidine kinase" evidence="8">
    <location>
        <begin position="504"/>
        <end position="720"/>
    </location>
</feature>
<dbReference type="Gene3D" id="1.10.287.130">
    <property type="match status" value="1"/>
</dbReference>
<evidence type="ECO:0000259" key="10">
    <source>
        <dbReference type="PROSITE" id="PS50112"/>
    </source>
</evidence>
<keyword evidence="4" id="KW-0808">Transferase</keyword>
<sequence length="876" mass="97870">MSSSFLVPDNEAERLAHLHALGLLDTAAEASFDRVTELAQQLFQVKTVLVSLVDAQRQWFKSIQGLDFCETSREASFCSHAIYQGTPLIIEDTHQDRRFQQHPLVTGDLQVRFYAGVPLSIEPGLLIGSLCLLGPQPRSFSERDVQTLCALAGQVEELIRLHQQRREAQMHQARYRAILDSAAAGMIRINQQGRILEVNPFASQLLGYPAAELIGQKINRLMPARWADHHDSYLTHFLQTGEARIIGQGREVEALHQQGHTLPIHLAVSEIPSVETDQERQFIGILSDLRAIRAAQQAEQQEKNLLKVLHQGMTDYQALISQDRLWAFLKDALRQLTHSDYALIGEVLSVDAQPALKIHAISDLSWNAQSQALMQKLMDGDMLLSRPNTLLGQVFVGGQLVIDNQMRESQRQMYLPAGHPELTRYMGVPIYDQGEVIGMYAVANGDMDYQPELADWLKPFTSSCALLIRLYRQMQERDSMNEELREAKEVAEQANKAKSDFLSSMSHELRTPMNAILGFAQLLQAGKQPLTERQRRQVQQIYKSGQHLLTLINDVLDLARIEAGKMRVSLEVLDLKEVLSATLEGLQPIADQYQVKLFSRQTASAWVMADFTRCQQVLINLITNGIKYNRPGGQVEVLLEPEKNHWRILVKDTGQGLTPVQQAELFQPFQRLGAEASGIEGTGVGLALTRQLVELMHGSIGVVSTPGQGSTFWFELPVATPPSSLSLHSEPEVNAPSMVWQLLYVEDNPVNQRLLQEFIEQQQRYQLSIANSAETALELALTEPPDVILMDLDLPRLSGVQAKRMLARYPATQEIPVIAVSALGRSTCSESLTAAGFAAYLEKPFDFNQLQQQLERVLSARPQTKQGEADATESAG</sequence>
<dbReference type="InterPro" id="IPR013767">
    <property type="entry name" value="PAS_fold"/>
</dbReference>
<dbReference type="RefSeq" id="WP_405339357.1">
    <property type="nucleotide sequence ID" value="NZ_JBANFI010000004.1"/>
</dbReference>
<evidence type="ECO:0000256" key="7">
    <source>
        <dbReference type="SAM" id="Coils"/>
    </source>
</evidence>
<dbReference type="SUPFAM" id="SSF55785">
    <property type="entry name" value="PYP-like sensor domain (PAS domain)"/>
    <property type="match status" value="1"/>
</dbReference>
<keyword evidence="11" id="KW-0547">Nucleotide-binding</keyword>
<dbReference type="InterPro" id="IPR003018">
    <property type="entry name" value="GAF"/>
</dbReference>
<dbReference type="EC" id="2.7.13.3" evidence="2"/>
<evidence type="ECO:0000259" key="8">
    <source>
        <dbReference type="PROSITE" id="PS50109"/>
    </source>
</evidence>
<dbReference type="InterPro" id="IPR029016">
    <property type="entry name" value="GAF-like_dom_sf"/>
</dbReference>
<evidence type="ECO:0000256" key="5">
    <source>
        <dbReference type="ARBA" id="ARBA00022777"/>
    </source>
</evidence>
<gene>
    <name evidence="11" type="ORF">V6U78_08390</name>
</gene>
<dbReference type="Gene3D" id="3.40.50.2300">
    <property type="match status" value="1"/>
</dbReference>
<dbReference type="Pfam" id="PF00512">
    <property type="entry name" value="HisKA"/>
    <property type="match status" value="1"/>
</dbReference>
<dbReference type="InterPro" id="IPR011006">
    <property type="entry name" value="CheY-like_superfamily"/>
</dbReference>
<name>A0ABW8Q096_9GAMM</name>
<dbReference type="SMART" id="SM00091">
    <property type="entry name" value="PAS"/>
    <property type="match status" value="1"/>
</dbReference>
<feature type="domain" description="Response regulatory" evidence="9">
    <location>
        <begin position="741"/>
        <end position="858"/>
    </location>
</feature>
<dbReference type="PANTHER" id="PTHR43047">
    <property type="entry name" value="TWO-COMPONENT HISTIDINE PROTEIN KINASE"/>
    <property type="match status" value="1"/>
</dbReference>
<comment type="caution">
    <text evidence="11">The sequence shown here is derived from an EMBL/GenBank/DDBJ whole genome shotgun (WGS) entry which is preliminary data.</text>
</comment>
<dbReference type="PROSITE" id="PS50112">
    <property type="entry name" value="PAS"/>
    <property type="match status" value="1"/>
</dbReference>
<dbReference type="PRINTS" id="PR00344">
    <property type="entry name" value="BCTRLSENSOR"/>
</dbReference>
<keyword evidence="12" id="KW-1185">Reference proteome</keyword>
<dbReference type="PROSITE" id="PS50109">
    <property type="entry name" value="HIS_KIN"/>
    <property type="match status" value="1"/>
</dbReference>
<dbReference type="InterPro" id="IPR036097">
    <property type="entry name" value="HisK_dim/P_sf"/>
</dbReference>
<feature type="modified residue" description="4-aspartylphosphate" evidence="6">
    <location>
        <position position="791"/>
    </location>
</feature>
<dbReference type="SMART" id="SM00387">
    <property type="entry name" value="HATPase_c"/>
    <property type="match status" value="1"/>
</dbReference>
<evidence type="ECO:0000256" key="2">
    <source>
        <dbReference type="ARBA" id="ARBA00012438"/>
    </source>
</evidence>
<dbReference type="SUPFAM" id="SSF55874">
    <property type="entry name" value="ATPase domain of HSP90 chaperone/DNA topoisomerase II/histidine kinase"/>
    <property type="match status" value="1"/>
</dbReference>
<dbReference type="NCBIfam" id="TIGR00229">
    <property type="entry name" value="sensory_box"/>
    <property type="match status" value="1"/>
</dbReference>
<accession>A0ABW8Q096</accession>
<dbReference type="Pfam" id="PF02518">
    <property type="entry name" value="HATPase_c"/>
    <property type="match status" value="1"/>
</dbReference>
<dbReference type="InterPro" id="IPR001789">
    <property type="entry name" value="Sig_transdc_resp-reg_receiver"/>
</dbReference>
<dbReference type="EMBL" id="JBANFI010000004">
    <property type="protein sequence ID" value="MFK7161052.1"/>
    <property type="molecule type" value="Genomic_DNA"/>
</dbReference>
<dbReference type="InterPro" id="IPR035965">
    <property type="entry name" value="PAS-like_dom_sf"/>
</dbReference>
<keyword evidence="5" id="KW-0418">Kinase</keyword>